<sequence>MNVELGISTFGETTPLEKTGKAISHDERIRNLIEEVELADQVGIDAYAIGEHHRKDFTVSAPEIIIAMAAAKTKQIHLSSATTNLPTIDPIRVFEQYATIDAMAPGRIEIMAGRGSFTEAFDLFGYDLDNYDELCQPPLTKISGL</sequence>
<dbReference type="GO" id="GO:0005829">
    <property type="term" value="C:cytosol"/>
    <property type="evidence" value="ECO:0007669"/>
    <property type="project" value="TreeGrafter"/>
</dbReference>
<dbReference type="EMBL" id="LN887579">
    <property type="protein sequence ID" value="CUR40908.1"/>
    <property type="molecule type" value="Genomic_DNA"/>
</dbReference>
<keyword evidence="1" id="KW-0560">Oxidoreductase</keyword>
<gene>
    <name evidence="5" type="ORF">LRLP16767_LR202_00967</name>
    <name evidence="4" type="ORF">LRLP16767_LR3C6_01237</name>
</gene>
<dbReference type="PANTHER" id="PTHR30137:SF8">
    <property type="entry name" value="BLR5498 PROTEIN"/>
    <property type="match status" value="1"/>
</dbReference>
<dbReference type="AlphaFoldDB" id="A0A0U5JNT8"/>
<dbReference type="GO" id="GO:0016705">
    <property type="term" value="F:oxidoreductase activity, acting on paired donors, with incorporation or reduction of molecular oxygen"/>
    <property type="evidence" value="ECO:0007669"/>
    <property type="project" value="InterPro"/>
</dbReference>
<proteinExistence type="predicted"/>
<keyword evidence="2" id="KW-0503">Monooxygenase</keyword>
<reference evidence="4" key="1">
    <citation type="submission" date="2015-10" db="EMBL/GenBank/DDBJ databases">
        <authorList>
            <person name="Gilbert D.G."/>
        </authorList>
    </citation>
    <scope>NUCLEOTIDE SEQUENCE</scope>
    <source>
        <strain evidence="5">20-2</strain>
        <strain evidence="4">3c6</strain>
    </source>
</reference>
<name>A0A0U5JNT8_LIMRT</name>
<dbReference type="InterPro" id="IPR050766">
    <property type="entry name" value="Bact_Lucif_Oxidored"/>
</dbReference>
<dbReference type="InterPro" id="IPR036661">
    <property type="entry name" value="Luciferase-like_sf"/>
</dbReference>
<reference evidence="6" key="2">
    <citation type="submission" date="2015-10" db="EMBL/GenBank/DDBJ databases">
        <authorList>
            <person name="Crossman L.C."/>
        </authorList>
    </citation>
    <scope>NUCLEOTIDE SEQUENCE [LARGE SCALE GENOMIC DNA]</scope>
    <source>
        <strain evidence="6">20-2</strain>
    </source>
</reference>
<dbReference type="Proteomes" id="UP000235484">
    <property type="component" value="Unassembled WGS sequence"/>
</dbReference>
<dbReference type="EMBL" id="LN887423">
    <property type="protein sequence ID" value="CUR39271.1"/>
    <property type="molecule type" value="Genomic_DNA"/>
</dbReference>
<evidence type="ECO:0000256" key="1">
    <source>
        <dbReference type="ARBA" id="ARBA00023002"/>
    </source>
</evidence>
<dbReference type="Gene3D" id="3.20.20.30">
    <property type="entry name" value="Luciferase-like domain"/>
    <property type="match status" value="1"/>
</dbReference>
<dbReference type="InterPro" id="IPR011251">
    <property type="entry name" value="Luciferase-like_dom"/>
</dbReference>
<evidence type="ECO:0000259" key="3">
    <source>
        <dbReference type="Pfam" id="PF00296"/>
    </source>
</evidence>
<dbReference type="Pfam" id="PF00296">
    <property type="entry name" value="Bac_luciferase"/>
    <property type="match status" value="1"/>
</dbReference>
<protein>
    <submittedName>
        <fullName evidence="4">Oxidoreductase</fullName>
    </submittedName>
</protein>
<evidence type="ECO:0000313" key="6">
    <source>
        <dbReference type="Proteomes" id="UP000235484"/>
    </source>
</evidence>
<evidence type="ECO:0000256" key="2">
    <source>
        <dbReference type="ARBA" id="ARBA00023033"/>
    </source>
</evidence>
<evidence type="ECO:0000313" key="4">
    <source>
        <dbReference type="EMBL" id="CUR39271.1"/>
    </source>
</evidence>
<dbReference type="PANTHER" id="PTHR30137">
    <property type="entry name" value="LUCIFERASE-LIKE MONOOXYGENASE"/>
    <property type="match status" value="1"/>
</dbReference>
<accession>A0A0U5JNT8</accession>
<dbReference type="SUPFAM" id="SSF51679">
    <property type="entry name" value="Bacterial luciferase-like"/>
    <property type="match status" value="1"/>
</dbReference>
<feature type="domain" description="Luciferase-like" evidence="3">
    <location>
        <begin position="9"/>
        <end position="131"/>
    </location>
</feature>
<dbReference type="GO" id="GO:0004497">
    <property type="term" value="F:monooxygenase activity"/>
    <property type="evidence" value="ECO:0007669"/>
    <property type="project" value="UniProtKB-KW"/>
</dbReference>
<evidence type="ECO:0000313" key="5">
    <source>
        <dbReference type="EMBL" id="CUR40908.1"/>
    </source>
</evidence>
<organism evidence="4">
    <name type="scientific">Limosilactobacillus reuteri</name>
    <name type="common">Lactobacillus reuteri</name>
    <dbReference type="NCBI Taxonomy" id="1598"/>
    <lineage>
        <taxon>Bacteria</taxon>
        <taxon>Bacillati</taxon>
        <taxon>Bacillota</taxon>
        <taxon>Bacilli</taxon>
        <taxon>Lactobacillales</taxon>
        <taxon>Lactobacillaceae</taxon>
        <taxon>Limosilactobacillus</taxon>
    </lineage>
</organism>